<dbReference type="GO" id="GO:0071555">
    <property type="term" value="P:cell wall organization"/>
    <property type="evidence" value="ECO:0007669"/>
    <property type="project" value="UniProtKB-UniRule"/>
</dbReference>
<evidence type="ECO:0000259" key="8">
    <source>
        <dbReference type="PROSITE" id="PS52029"/>
    </source>
</evidence>
<dbReference type="SUPFAM" id="SSF141523">
    <property type="entry name" value="L,D-transpeptidase catalytic domain-like"/>
    <property type="match status" value="1"/>
</dbReference>
<dbReference type="PROSITE" id="PS52029">
    <property type="entry name" value="LD_TPASE"/>
    <property type="match status" value="1"/>
</dbReference>
<dbReference type="InterPro" id="IPR005490">
    <property type="entry name" value="LD_TPept_cat_dom"/>
</dbReference>
<dbReference type="InterPro" id="IPR038063">
    <property type="entry name" value="Transpep_catalytic_dom"/>
</dbReference>
<evidence type="ECO:0000256" key="7">
    <source>
        <dbReference type="SAM" id="MobiDB-lite"/>
    </source>
</evidence>
<keyword evidence="2" id="KW-0808">Transferase</keyword>
<dbReference type="GO" id="GO:0005576">
    <property type="term" value="C:extracellular region"/>
    <property type="evidence" value="ECO:0007669"/>
    <property type="project" value="TreeGrafter"/>
</dbReference>
<reference evidence="9 10" key="1">
    <citation type="submission" date="2020-01" db="EMBL/GenBank/DDBJ databases">
        <title>Herbidospora sp. NEAU-GS84 nov., a novel actinomycete isolated from soil.</title>
        <authorList>
            <person name="Han L."/>
        </authorList>
    </citation>
    <scope>NUCLEOTIDE SEQUENCE [LARGE SCALE GENOMIC DNA]</scope>
    <source>
        <strain evidence="9 10">NEAU-GS84</strain>
    </source>
</reference>
<dbReference type="CDD" id="cd16913">
    <property type="entry name" value="YkuD_like"/>
    <property type="match status" value="1"/>
</dbReference>
<dbReference type="Pfam" id="PF03734">
    <property type="entry name" value="YkuD"/>
    <property type="match status" value="1"/>
</dbReference>
<keyword evidence="4 6" id="KW-0573">Peptidoglycan synthesis</keyword>
<keyword evidence="5 6" id="KW-0961">Cell wall biogenesis/degradation</keyword>
<sequence>MRAAPTPDVIFTGPRPKLGLRSRPECQREFSLHDRTRFSPLGNAITVLAVTLAVGACGTTVPTPPAVAPPPPSAVLPEPVPSDRMAELPLTTTYTTLPAAPRDPAPTDPTSGLVLHPTTTQVVYAHPGGPPVARLPVTQLKSPTWVPVIATRPGWEQVLLPSRPNGSAGWIYVGGGGVQKARSPYRVEVETATRTLTVHHSGRKLGSWKVAVGAPETPTPIGRTFVLAAVSPTYPGYGSLVLPLGTHSTTLHTFDDGPATVAMHGWQDQEIFGQPVSHGCIRLPDAALRVMSRVPLGTPVLIS</sequence>
<dbReference type="Proteomes" id="UP000479526">
    <property type="component" value="Unassembled WGS sequence"/>
</dbReference>
<dbReference type="GO" id="GO:0018104">
    <property type="term" value="P:peptidoglycan-protein cross-linking"/>
    <property type="evidence" value="ECO:0007669"/>
    <property type="project" value="TreeGrafter"/>
</dbReference>
<dbReference type="EMBL" id="WXEW01000005">
    <property type="protein sequence ID" value="NAS23906.1"/>
    <property type="molecule type" value="Genomic_DNA"/>
</dbReference>
<dbReference type="GO" id="GO:0016740">
    <property type="term" value="F:transferase activity"/>
    <property type="evidence" value="ECO:0007669"/>
    <property type="project" value="UniProtKB-KW"/>
</dbReference>
<dbReference type="GO" id="GO:0008360">
    <property type="term" value="P:regulation of cell shape"/>
    <property type="evidence" value="ECO:0007669"/>
    <property type="project" value="UniProtKB-UniRule"/>
</dbReference>
<comment type="caution">
    <text evidence="9">The sequence shown here is derived from an EMBL/GenBank/DDBJ whole genome shotgun (WGS) entry which is preliminary data.</text>
</comment>
<name>A0A7C9J3T4_9ACTN</name>
<dbReference type="GO" id="GO:0071972">
    <property type="term" value="F:peptidoglycan L,D-transpeptidase activity"/>
    <property type="evidence" value="ECO:0007669"/>
    <property type="project" value="TreeGrafter"/>
</dbReference>
<dbReference type="PANTHER" id="PTHR30582:SF2">
    <property type="entry name" value="L,D-TRANSPEPTIDASE YCIB-RELATED"/>
    <property type="match status" value="1"/>
</dbReference>
<dbReference type="AlphaFoldDB" id="A0A7C9J3T4"/>
<proteinExistence type="predicted"/>
<comment type="pathway">
    <text evidence="1 6">Cell wall biogenesis; peptidoglycan biosynthesis.</text>
</comment>
<protein>
    <submittedName>
        <fullName evidence="9">L,D-transpeptidase family protein</fullName>
    </submittedName>
</protein>
<dbReference type="Gene3D" id="2.40.440.10">
    <property type="entry name" value="L,D-transpeptidase catalytic domain-like"/>
    <property type="match status" value="1"/>
</dbReference>
<feature type="domain" description="L,D-TPase catalytic" evidence="8">
    <location>
        <begin position="185"/>
        <end position="303"/>
    </location>
</feature>
<dbReference type="PANTHER" id="PTHR30582">
    <property type="entry name" value="L,D-TRANSPEPTIDASE"/>
    <property type="match status" value="1"/>
</dbReference>
<dbReference type="UniPathway" id="UPA00219"/>
<evidence type="ECO:0000256" key="2">
    <source>
        <dbReference type="ARBA" id="ARBA00022679"/>
    </source>
</evidence>
<organism evidence="9 10">
    <name type="scientific">Herbidospora solisilvae</name>
    <dbReference type="NCBI Taxonomy" id="2696284"/>
    <lineage>
        <taxon>Bacteria</taxon>
        <taxon>Bacillati</taxon>
        <taxon>Actinomycetota</taxon>
        <taxon>Actinomycetes</taxon>
        <taxon>Streptosporangiales</taxon>
        <taxon>Streptosporangiaceae</taxon>
        <taxon>Herbidospora</taxon>
    </lineage>
</organism>
<feature type="active site" description="Proton donor/acceptor" evidence="6">
    <location>
        <position position="264"/>
    </location>
</feature>
<keyword evidence="10" id="KW-1185">Reference proteome</keyword>
<evidence type="ECO:0000256" key="1">
    <source>
        <dbReference type="ARBA" id="ARBA00004752"/>
    </source>
</evidence>
<evidence type="ECO:0000256" key="4">
    <source>
        <dbReference type="ARBA" id="ARBA00022984"/>
    </source>
</evidence>
<feature type="active site" description="Nucleophile" evidence="6">
    <location>
        <position position="280"/>
    </location>
</feature>
<keyword evidence="3 6" id="KW-0133">Cell shape</keyword>
<evidence type="ECO:0000313" key="10">
    <source>
        <dbReference type="Proteomes" id="UP000479526"/>
    </source>
</evidence>
<evidence type="ECO:0000256" key="3">
    <source>
        <dbReference type="ARBA" id="ARBA00022960"/>
    </source>
</evidence>
<accession>A0A7C9J3T4</accession>
<evidence type="ECO:0000313" key="9">
    <source>
        <dbReference type="EMBL" id="NAS23906.1"/>
    </source>
</evidence>
<dbReference type="InterPro" id="IPR050979">
    <property type="entry name" value="LD-transpeptidase"/>
</dbReference>
<feature type="region of interest" description="Disordered" evidence="7">
    <location>
        <begin position="1"/>
        <end position="21"/>
    </location>
</feature>
<gene>
    <name evidence="9" type="ORF">GT755_19685</name>
</gene>
<evidence type="ECO:0000256" key="5">
    <source>
        <dbReference type="ARBA" id="ARBA00023316"/>
    </source>
</evidence>
<evidence type="ECO:0000256" key="6">
    <source>
        <dbReference type="PROSITE-ProRule" id="PRU01373"/>
    </source>
</evidence>